<dbReference type="InterPro" id="IPR016143">
    <property type="entry name" value="Citrate_synth-like_sm_a-sub"/>
</dbReference>
<evidence type="ECO:0000256" key="1">
    <source>
        <dbReference type="ARBA" id="ARBA00004751"/>
    </source>
</evidence>
<comment type="similarity">
    <text evidence="2">Belongs to the citrate synthase family.</text>
</comment>
<comment type="caution">
    <text evidence="6">The sequence shown here is derived from an EMBL/GenBank/DDBJ whole genome shotgun (WGS) entry which is preliminary data.</text>
</comment>
<dbReference type="InterPro" id="IPR036969">
    <property type="entry name" value="Citrate_synthase_sf"/>
</dbReference>
<dbReference type="Gene3D" id="1.10.230.10">
    <property type="entry name" value="Cytochrome P450-Terp, domain 2"/>
    <property type="match status" value="1"/>
</dbReference>
<dbReference type="GO" id="GO:0005975">
    <property type="term" value="P:carbohydrate metabolic process"/>
    <property type="evidence" value="ECO:0007669"/>
    <property type="project" value="TreeGrafter"/>
</dbReference>
<evidence type="ECO:0000313" key="7">
    <source>
        <dbReference type="Proteomes" id="UP000450676"/>
    </source>
</evidence>
<evidence type="ECO:0000313" key="6">
    <source>
        <dbReference type="EMBL" id="MYN07691.1"/>
    </source>
</evidence>
<accession>A0A7X4KN17</accession>
<evidence type="ECO:0000259" key="5">
    <source>
        <dbReference type="Pfam" id="PF12728"/>
    </source>
</evidence>
<keyword evidence="7" id="KW-1185">Reference proteome</keyword>
<keyword evidence="4" id="KW-0808">Transferase</keyword>
<dbReference type="SUPFAM" id="SSF48256">
    <property type="entry name" value="Citrate synthase"/>
    <property type="match status" value="1"/>
</dbReference>
<dbReference type="UniPathway" id="UPA00223">
    <property type="reaction ID" value="UER00717"/>
</dbReference>
<dbReference type="InterPro" id="IPR041657">
    <property type="entry name" value="HTH_17"/>
</dbReference>
<dbReference type="Proteomes" id="UP000450676">
    <property type="component" value="Unassembled WGS sequence"/>
</dbReference>
<dbReference type="EMBL" id="WWCU01000008">
    <property type="protein sequence ID" value="MYN07691.1"/>
    <property type="molecule type" value="Genomic_DNA"/>
</dbReference>
<dbReference type="PANTHER" id="PTHR11739">
    <property type="entry name" value="CITRATE SYNTHASE"/>
    <property type="match status" value="1"/>
</dbReference>
<dbReference type="AlphaFoldDB" id="A0A7X4KN17"/>
<dbReference type="CDD" id="cd06102">
    <property type="entry name" value="citrate_synt_like_2"/>
    <property type="match status" value="1"/>
</dbReference>
<organism evidence="6 7">
    <name type="scientific">Pseudoduganella aquatica</name>
    <dbReference type="NCBI Taxonomy" id="2660641"/>
    <lineage>
        <taxon>Bacteria</taxon>
        <taxon>Pseudomonadati</taxon>
        <taxon>Pseudomonadota</taxon>
        <taxon>Betaproteobacteria</taxon>
        <taxon>Burkholderiales</taxon>
        <taxon>Oxalobacteraceae</taxon>
        <taxon>Telluria group</taxon>
        <taxon>Pseudoduganella</taxon>
    </lineage>
</organism>
<name>A0A7X4KN17_9BURK</name>
<dbReference type="Gene3D" id="1.10.580.10">
    <property type="entry name" value="Citrate Synthase, domain 1"/>
    <property type="match status" value="2"/>
</dbReference>
<dbReference type="RefSeq" id="WP_161072028.1">
    <property type="nucleotide sequence ID" value="NZ_WWCU01000008.1"/>
</dbReference>
<dbReference type="PRINTS" id="PR00143">
    <property type="entry name" value="CITRTSNTHASE"/>
</dbReference>
<evidence type="ECO:0000256" key="4">
    <source>
        <dbReference type="ARBA" id="ARBA00022679"/>
    </source>
</evidence>
<dbReference type="InterPro" id="IPR016142">
    <property type="entry name" value="Citrate_synth-like_lrg_a-sub"/>
</dbReference>
<dbReference type="Pfam" id="PF12728">
    <property type="entry name" value="HTH_17"/>
    <property type="match status" value="1"/>
</dbReference>
<reference evidence="6 7" key="1">
    <citation type="submission" date="2019-12" db="EMBL/GenBank/DDBJ databases">
        <title>Novel species isolated from a subtropical stream in China.</title>
        <authorList>
            <person name="Lu H."/>
        </authorList>
    </citation>
    <scope>NUCLEOTIDE SEQUENCE [LARGE SCALE GENOMIC DNA]</scope>
    <source>
        <strain evidence="6 7">FT127W</strain>
    </source>
</reference>
<proteinExistence type="inferred from homology"/>
<sequence>MNKELTSREAAALLGVSAATLYAYVSRGLLTSIPDGAARSKRYAREEVLRLAARKADGKRAGHAVAAAMHWGVPVLESRISLIADGKLFYRGRDSSELAAHATLEQTAAILWDEPAAPTAASSAVPTLPPAVAALGHAMPPLERAMAFLPVLAAKPATPAELMRMLAALLLDTEMSSAPLHEQVARAWGVDGAGKELLRAALVLLADHELNTSAFTVRCVASTGAALPAVLCAGLAALSGREHGGHYLMAKEVLEAQLGGETELPLPPMQPGFGHPLYPGGDPRAVLLLEMMRPLPQAAGVLALAARAAAIKGAEPNSDYALAALELVLDLPAHSGIILFALARSAGWLAHAAEQAADGAMIRPRARYVGHYSAG</sequence>
<dbReference type="EC" id="2.3.3.16" evidence="3"/>
<evidence type="ECO:0000256" key="2">
    <source>
        <dbReference type="ARBA" id="ARBA00010566"/>
    </source>
</evidence>
<dbReference type="PANTHER" id="PTHR11739:SF4">
    <property type="entry name" value="CITRATE SYNTHASE, PEROXISOMAL"/>
    <property type="match status" value="1"/>
</dbReference>
<dbReference type="GO" id="GO:0006099">
    <property type="term" value="P:tricarboxylic acid cycle"/>
    <property type="evidence" value="ECO:0007669"/>
    <property type="project" value="UniProtKB-UniPathway"/>
</dbReference>
<dbReference type="GO" id="GO:0005829">
    <property type="term" value="C:cytosol"/>
    <property type="evidence" value="ECO:0007669"/>
    <property type="project" value="TreeGrafter"/>
</dbReference>
<protein>
    <recommendedName>
        <fullName evidence="3">citrate synthase (unknown stereospecificity)</fullName>
        <ecNumber evidence="3">2.3.3.16</ecNumber>
    </recommendedName>
</protein>
<evidence type="ECO:0000256" key="3">
    <source>
        <dbReference type="ARBA" id="ARBA00012972"/>
    </source>
</evidence>
<gene>
    <name evidence="6" type="ORF">GTP77_10075</name>
</gene>
<comment type="pathway">
    <text evidence="1">Carbohydrate metabolism; tricarboxylic acid cycle; isocitrate from oxaloacetate: step 1/2.</text>
</comment>
<feature type="domain" description="Helix-turn-helix" evidence="5">
    <location>
        <begin position="5"/>
        <end position="55"/>
    </location>
</feature>
<dbReference type="GO" id="GO:0036440">
    <property type="term" value="F:citrate synthase activity"/>
    <property type="evidence" value="ECO:0007669"/>
    <property type="project" value="UniProtKB-EC"/>
</dbReference>
<dbReference type="InterPro" id="IPR002020">
    <property type="entry name" value="Citrate_synthase"/>
</dbReference>
<dbReference type="Pfam" id="PF00285">
    <property type="entry name" value="Citrate_synt"/>
    <property type="match status" value="1"/>
</dbReference>